<evidence type="ECO:0000256" key="6">
    <source>
        <dbReference type="SAM" id="Phobius"/>
    </source>
</evidence>
<dbReference type="EMBL" id="SORZ01000001">
    <property type="protein sequence ID" value="TPW35520.1"/>
    <property type="molecule type" value="Genomic_DNA"/>
</dbReference>
<sequence length="342" mass="36435">MKKTLTLALTLFGVALFCFLTLRAGIHPIVITLSKVGLGGFGLLIAGQLVLDVGLGCAWKVAVPEIAFLRLVAARAVRDAAGTCLPFSQLGGMILGVRATVAGHPRLIPSGAPLTWPEAVAATLVDITTEVLAMIVFVILAILCLIGHQDAGRFIWPLLIGMGLLSLGMAGFVWTQQQGGTLLTRAAHFFARHISEGWQGSLIKNTQAFRSFLDRLWSRPGRIAGGSAVHLLCWCGSAGLAWLGLLLLGAHLTYFDAVSIEGVVCGIMAAGFMVPAALGVQEGAYVALGLVFGISADIMLSLSLLRRGREIVVGIPILLLWQLYEMYHLRLQKRQPPSQPSP</sequence>
<dbReference type="InterPro" id="IPR022791">
    <property type="entry name" value="L-PG_synthase/AglD"/>
</dbReference>
<keyword evidence="3 6" id="KW-0812">Transmembrane</keyword>
<comment type="subcellular location">
    <subcellularLocation>
        <location evidence="1">Cell membrane</location>
        <topology evidence="1">Multi-pass membrane protein</topology>
    </subcellularLocation>
</comment>
<dbReference type="AlphaFoldDB" id="A0A506UQB0"/>
<gene>
    <name evidence="7" type="ORF">E3202_00625</name>
</gene>
<feature type="transmembrane region" description="Helical" evidence="6">
    <location>
        <begin position="40"/>
        <end position="62"/>
    </location>
</feature>
<evidence type="ECO:0000313" key="8">
    <source>
        <dbReference type="Proteomes" id="UP000315037"/>
    </source>
</evidence>
<dbReference type="Pfam" id="PF03706">
    <property type="entry name" value="LPG_synthase_TM"/>
    <property type="match status" value="1"/>
</dbReference>
<evidence type="ECO:0000256" key="5">
    <source>
        <dbReference type="ARBA" id="ARBA00023136"/>
    </source>
</evidence>
<feature type="transmembrane region" description="Helical" evidence="6">
    <location>
        <begin position="154"/>
        <end position="175"/>
    </location>
</feature>
<organism evidence="7 8">
    <name type="scientific">Oecophyllibacter saccharovorans</name>
    <dbReference type="NCBI Taxonomy" id="2558360"/>
    <lineage>
        <taxon>Bacteria</taxon>
        <taxon>Pseudomonadati</taxon>
        <taxon>Pseudomonadota</taxon>
        <taxon>Alphaproteobacteria</taxon>
        <taxon>Acetobacterales</taxon>
        <taxon>Acetobacteraceae</taxon>
        <taxon>Oecophyllibacter</taxon>
    </lineage>
</organism>
<proteinExistence type="predicted"/>
<evidence type="ECO:0000256" key="3">
    <source>
        <dbReference type="ARBA" id="ARBA00022692"/>
    </source>
</evidence>
<keyword evidence="2" id="KW-1003">Cell membrane</keyword>
<dbReference type="RefSeq" id="WP_165600030.1">
    <property type="nucleotide sequence ID" value="NZ_SORZ01000001.1"/>
</dbReference>
<keyword evidence="5 6" id="KW-0472">Membrane</keyword>
<feature type="transmembrane region" description="Helical" evidence="6">
    <location>
        <begin position="131"/>
        <end position="148"/>
    </location>
</feature>
<evidence type="ECO:0000313" key="7">
    <source>
        <dbReference type="EMBL" id="TPW35520.1"/>
    </source>
</evidence>
<feature type="transmembrane region" description="Helical" evidence="6">
    <location>
        <begin position="228"/>
        <end position="252"/>
    </location>
</feature>
<reference evidence="7 8" key="1">
    <citation type="submission" date="2019-03" db="EMBL/GenBank/DDBJ databases">
        <title>The complete genome sequence of Neokomagataea sp. Jb2 NBRC113641.</title>
        <authorList>
            <person name="Chua K.-O."/>
            <person name="Chan K.-G."/>
            <person name="See-Too W.-S."/>
        </authorList>
    </citation>
    <scope>NUCLEOTIDE SEQUENCE [LARGE SCALE GENOMIC DNA]</scope>
    <source>
        <strain evidence="7 8">Jb2</strain>
    </source>
</reference>
<evidence type="ECO:0000256" key="4">
    <source>
        <dbReference type="ARBA" id="ARBA00022989"/>
    </source>
</evidence>
<feature type="transmembrane region" description="Helical" evidence="6">
    <location>
        <begin position="285"/>
        <end position="305"/>
    </location>
</feature>
<evidence type="ECO:0000256" key="1">
    <source>
        <dbReference type="ARBA" id="ARBA00004651"/>
    </source>
</evidence>
<name>A0A506UQB0_9PROT</name>
<dbReference type="NCBIfam" id="TIGR03476">
    <property type="entry name" value="HpnL"/>
    <property type="match status" value="1"/>
</dbReference>
<evidence type="ECO:0000256" key="2">
    <source>
        <dbReference type="ARBA" id="ARBA00022475"/>
    </source>
</evidence>
<feature type="transmembrane region" description="Helical" evidence="6">
    <location>
        <begin position="258"/>
        <end position="278"/>
    </location>
</feature>
<protein>
    <submittedName>
        <fullName evidence="7">HpnL family protein</fullName>
    </submittedName>
</protein>
<dbReference type="Proteomes" id="UP000315037">
    <property type="component" value="Unassembled WGS sequence"/>
</dbReference>
<comment type="caution">
    <text evidence="7">The sequence shown here is derived from an EMBL/GenBank/DDBJ whole genome shotgun (WGS) entry which is preliminary data.</text>
</comment>
<keyword evidence="8" id="KW-1185">Reference proteome</keyword>
<dbReference type="GO" id="GO:0005886">
    <property type="term" value="C:plasma membrane"/>
    <property type="evidence" value="ECO:0007669"/>
    <property type="project" value="UniProtKB-SubCell"/>
</dbReference>
<accession>A0A506UQB0</accession>
<keyword evidence="4 6" id="KW-1133">Transmembrane helix</keyword>